<dbReference type="InterPro" id="IPR052513">
    <property type="entry name" value="Thioester_dehydratase-like"/>
</dbReference>
<reference evidence="3 4" key="1">
    <citation type="submission" date="2024-02" db="EMBL/GenBank/DDBJ databases">
        <title>STSV induces naive adaptation in Sulfolobus.</title>
        <authorList>
            <person name="Xiang X."/>
            <person name="Song M."/>
        </authorList>
    </citation>
    <scope>NUCLEOTIDE SEQUENCE [LARGE SCALE GENOMIC DNA]</scope>
    <source>
        <strain evidence="3 4">RT2</strain>
    </source>
</reference>
<evidence type="ECO:0000259" key="2">
    <source>
        <dbReference type="Pfam" id="PF12172"/>
    </source>
</evidence>
<dbReference type="InterPro" id="IPR022002">
    <property type="entry name" value="ChsH2_Znr"/>
</dbReference>
<accession>A0AAX4L2N0</accession>
<dbReference type="Pfam" id="PF01796">
    <property type="entry name" value="OB_ChsH2_C"/>
    <property type="match status" value="1"/>
</dbReference>
<organism evidence="3 4">
    <name type="scientific">Sulfolobus tengchongensis</name>
    <dbReference type="NCBI Taxonomy" id="207809"/>
    <lineage>
        <taxon>Archaea</taxon>
        <taxon>Thermoproteota</taxon>
        <taxon>Thermoprotei</taxon>
        <taxon>Sulfolobales</taxon>
        <taxon>Sulfolobaceae</taxon>
        <taxon>Sulfolobus</taxon>
    </lineage>
</organism>
<dbReference type="Pfam" id="PF12172">
    <property type="entry name" value="zf-ChsH2"/>
    <property type="match status" value="1"/>
</dbReference>
<evidence type="ECO:0000313" key="3">
    <source>
        <dbReference type="EMBL" id="WWQ60835.1"/>
    </source>
</evidence>
<dbReference type="InterPro" id="IPR002878">
    <property type="entry name" value="ChsH2_C"/>
</dbReference>
<keyword evidence="4" id="KW-1185">Reference proteome</keyword>
<evidence type="ECO:0000313" key="4">
    <source>
        <dbReference type="Proteomes" id="UP001432202"/>
    </source>
</evidence>
<feature type="domain" description="ChsH2 rubredoxin-like zinc ribbon" evidence="2">
    <location>
        <begin position="36"/>
        <end position="67"/>
    </location>
</feature>
<dbReference type="PANTHER" id="PTHR34075">
    <property type="entry name" value="BLR3430 PROTEIN"/>
    <property type="match status" value="1"/>
</dbReference>
<gene>
    <name evidence="3" type="ORF">V6M85_01790</name>
</gene>
<dbReference type="EMBL" id="CP146016">
    <property type="protein sequence ID" value="WWQ60835.1"/>
    <property type="molecule type" value="Genomic_DNA"/>
</dbReference>
<feature type="domain" description="ChsH2 C-terminal OB-fold" evidence="1">
    <location>
        <begin position="74"/>
        <end position="135"/>
    </location>
</feature>
<dbReference type="SUPFAM" id="SSF50249">
    <property type="entry name" value="Nucleic acid-binding proteins"/>
    <property type="match status" value="1"/>
</dbReference>
<dbReference type="RefSeq" id="WP_338602231.1">
    <property type="nucleotide sequence ID" value="NZ_CP146016.1"/>
</dbReference>
<dbReference type="AlphaFoldDB" id="A0AAX4L2N0"/>
<proteinExistence type="predicted"/>
<evidence type="ECO:0000259" key="1">
    <source>
        <dbReference type="Pfam" id="PF01796"/>
    </source>
</evidence>
<dbReference type="Gene3D" id="2.40.50.140">
    <property type="entry name" value="Nucleic acid-binding proteins"/>
    <property type="match status" value="1"/>
</dbReference>
<dbReference type="Proteomes" id="UP001432202">
    <property type="component" value="Chromosome"/>
</dbReference>
<dbReference type="Gene3D" id="6.10.30.10">
    <property type="match status" value="1"/>
</dbReference>
<dbReference type="PANTHER" id="PTHR34075:SF4">
    <property type="entry name" value="DUF35 DOMAIN-CONTAINING PROTEIN"/>
    <property type="match status" value="1"/>
</dbReference>
<name>A0AAX4L2N0_9CREN</name>
<dbReference type="GeneID" id="89335461"/>
<protein>
    <submittedName>
        <fullName evidence="3">Zn-ribbon domain-containing OB-fold protein</fullName>
    </submittedName>
</protein>
<dbReference type="InterPro" id="IPR012340">
    <property type="entry name" value="NA-bd_OB-fold"/>
</dbReference>
<sequence length="144" mass="16450">MAWEKSGKEGSLLKWFDVMEAEKYEYTVGPAGEQFFNGLKQGKIIGSKCDKCGRIYVPARLYCEHCFIKIETYVEVNKDEAYIDSFTIIYKDDNGNRLTQPISIALVRFPNTEGGILCYVDGNVRAGVKVKFISFQWPLRVKVD</sequence>